<keyword evidence="2" id="KW-1185">Reference proteome</keyword>
<dbReference type="SUPFAM" id="SSF109854">
    <property type="entry name" value="DinB/YfiT-like putative metalloenzymes"/>
    <property type="match status" value="1"/>
</dbReference>
<evidence type="ECO:0000313" key="2">
    <source>
        <dbReference type="Proteomes" id="UP001499882"/>
    </source>
</evidence>
<evidence type="ECO:0000313" key="1">
    <source>
        <dbReference type="EMBL" id="GAA4748722.1"/>
    </source>
</evidence>
<comment type="caution">
    <text evidence="1">The sequence shown here is derived from an EMBL/GenBank/DDBJ whole genome shotgun (WGS) entry which is preliminary data.</text>
</comment>
<dbReference type="InterPro" id="IPR034660">
    <property type="entry name" value="DinB/YfiT-like"/>
</dbReference>
<dbReference type="Pfam" id="PF04978">
    <property type="entry name" value="MST"/>
    <property type="match status" value="1"/>
</dbReference>
<dbReference type="EMBL" id="BAABKN010000023">
    <property type="protein sequence ID" value="GAA4748722.1"/>
    <property type="molecule type" value="Genomic_DNA"/>
</dbReference>
<dbReference type="Proteomes" id="UP001499882">
    <property type="component" value="Unassembled WGS sequence"/>
</dbReference>
<keyword evidence="1" id="KW-0808">Transferase</keyword>
<dbReference type="Gene3D" id="1.20.120.450">
    <property type="entry name" value="dinb family like domain"/>
    <property type="match status" value="1"/>
</dbReference>
<gene>
    <name evidence="1" type="ORF">GCM10023350_37100</name>
</gene>
<accession>A0ABP8Z7H3</accession>
<sequence>MDRRYRRSMTPADVYIDFFERILENGVAAVDGLTDEQLAHRIAPDANSIAWLIWHTARVQDAQIAHSAGTEEVWLTQGWVEKFGLDIDPADHGYGHTSEQVGKVRASAELLADYLRASHEATVAYLRTVTEADLDEVIDRSWTPPVTRGVRLVSIADDDAQHVGQAAYLRGLLED</sequence>
<dbReference type="NCBIfam" id="NF047843">
    <property type="entry name" value="MST_Rv0443"/>
    <property type="match status" value="1"/>
</dbReference>
<reference evidence="2" key="1">
    <citation type="journal article" date="2019" name="Int. J. Syst. Evol. Microbiol.">
        <title>The Global Catalogue of Microorganisms (GCM) 10K type strain sequencing project: providing services to taxonomists for standard genome sequencing and annotation.</title>
        <authorList>
            <consortium name="The Broad Institute Genomics Platform"/>
            <consortium name="The Broad Institute Genome Sequencing Center for Infectious Disease"/>
            <person name="Wu L."/>
            <person name="Ma J."/>
        </authorList>
    </citation>
    <scope>NUCLEOTIDE SEQUENCE [LARGE SCALE GENOMIC DNA]</scope>
    <source>
        <strain evidence="2">JCM 18532</strain>
    </source>
</reference>
<protein>
    <submittedName>
        <fullName evidence="1">Mycothiol transferase</fullName>
    </submittedName>
</protein>
<organism evidence="1 2">
    <name type="scientific">Nocardioides endophyticus</name>
    <dbReference type="NCBI Taxonomy" id="1353775"/>
    <lineage>
        <taxon>Bacteria</taxon>
        <taxon>Bacillati</taxon>
        <taxon>Actinomycetota</taxon>
        <taxon>Actinomycetes</taxon>
        <taxon>Propionibacteriales</taxon>
        <taxon>Nocardioidaceae</taxon>
        <taxon>Nocardioides</taxon>
    </lineage>
</organism>
<dbReference type="GO" id="GO:0016740">
    <property type="term" value="F:transferase activity"/>
    <property type="evidence" value="ECO:0007669"/>
    <property type="project" value="UniProtKB-KW"/>
</dbReference>
<proteinExistence type="predicted"/>
<dbReference type="InterPro" id="IPR007061">
    <property type="entry name" value="MST-like"/>
</dbReference>
<name>A0ABP8Z7H3_9ACTN</name>